<sequence>MVSFIKLFLAQGWQVCFASPAQLTEHMVDLQTMGVKVRAIPLNDSAFDSFAAELNPDIVLFDRFMMEEQFGWRISQHCPNAIKLLDTEDLHSLRHARHIAHKAERSMTDEDLASDYALREVASIYRCDLSFIISDFELALLQQHFNVPAQQLCYCPFMLDLANLDNQVPSFDQRTDFISIGNFRHAPNWDAVLWLRETIWPLIRKQLPQAQLHIYGAYPPPKATALHNPKLGFLVKGWAPSAEQAVKQSRILLAPLRFGAGIKGKLTDAMLWGTPSVTTEIGAEGMAEADQWPGVVVHSAEAFADAAVALYNDQQRWQLCQQQAVSVLKQRFDGEQIGQRVIAAVTELQANLSQHRLRNFTGAMLQHHHHKSTQYMAQWIEAKNKLLALTDENGSD</sequence>
<organism evidence="1 2">
    <name type="scientific">Corallincola holothuriorum</name>
    <dbReference type="NCBI Taxonomy" id="2282215"/>
    <lineage>
        <taxon>Bacteria</taxon>
        <taxon>Pseudomonadati</taxon>
        <taxon>Pseudomonadota</taxon>
        <taxon>Gammaproteobacteria</taxon>
        <taxon>Alteromonadales</taxon>
        <taxon>Psychromonadaceae</taxon>
        <taxon>Corallincola</taxon>
    </lineage>
</organism>
<dbReference type="OrthoDB" id="9807209at2"/>
<dbReference type="Gene3D" id="3.40.50.2000">
    <property type="entry name" value="Glycogen Phosphorylase B"/>
    <property type="match status" value="1"/>
</dbReference>
<keyword evidence="2" id="KW-1185">Reference proteome</keyword>
<name>A0A368NNM8_9GAMM</name>
<protein>
    <submittedName>
        <fullName evidence="1">Glycosyltransferase</fullName>
    </submittedName>
</protein>
<dbReference type="GO" id="GO:0016740">
    <property type="term" value="F:transferase activity"/>
    <property type="evidence" value="ECO:0007669"/>
    <property type="project" value="UniProtKB-KW"/>
</dbReference>
<dbReference type="EMBL" id="QPID01000002">
    <property type="protein sequence ID" value="RCU51463.1"/>
    <property type="molecule type" value="Genomic_DNA"/>
</dbReference>
<accession>A0A368NNM8</accession>
<gene>
    <name evidence="1" type="ORF">DU002_03020</name>
</gene>
<dbReference type="AlphaFoldDB" id="A0A368NNM8"/>
<dbReference type="SUPFAM" id="SSF53756">
    <property type="entry name" value="UDP-Glycosyltransferase/glycogen phosphorylase"/>
    <property type="match status" value="1"/>
</dbReference>
<evidence type="ECO:0000313" key="1">
    <source>
        <dbReference type="EMBL" id="RCU51463.1"/>
    </source>
</evidence>
<proteinExistence type="predicted"/>
<comment type="caution">
    <text evidence="1">The sequence shown here is derived from an EMBL/GenBank/DDBJ whole genome shotgun (WGS) entry which is preliminary data.</text>
</comment>
<reference evidence="1 2" key="1">
    <citation type="submission" date="2018-07" db="EMBL/GenBank/DDBJ databases">
        <title>Corallincola holothuriorum sp. nov., a new facultative anaerobe isolated from sea cucumber Apostichopus japonicus.</title>
        <authorList>
            <person name="Xia H."/>
        </authorList>
    </citation>
    <scope>NUCLEOTIDE SEQUENCE [LARGE SCALE GENOMIC DNA]</scope>
    <source>
        <strain evidence="1 2">C4</strain>
    </source>
</reference>
<dbReference type="Proteomes" id="UP000252558">
    <property type="component" value="Unassembled WGS sequence"/>
</dbReference>
<keyword evidence="1" id="KW-0808">Transferase</keyword>
<dbReference type="Pfam" id="PF13692">
    <property type="entry name" value="Glyco_trans_1_4"/>
    <property type="match status" value="1"/>
</dbReference>
<evidence type="ECO:0000313" key="2">
    <source>
        <dbReference type="Proteomes" id="UP000252558"/>
    </source>
</evidence>